<name>A0A1F6MA17_9BACT</name>
<reference evidence="1 2" key="1">
    <citation type="journal article" date="2016" name="Nat. Commun.">
        <title>Thousands of microbial genomes shed light on interconnected biogeochemical processes in an aquifer system.</title>
        <authorList>
            <person name="Anantharaman K."/>
            <person name="Brown C.T."/>
            <person name="Hug L.A."/>
            <person name="Sharon I."/>
            <person name="Castelle C.J."/>
            <person name="Probst A.J."/>
            <person name="Thomas B.C."/>
            <person name="Singh A."/>
            <person name="Wilkins M.J."/>
            <person name="Karaoz U."/>
            <person name="Brodie E.L."/>
            <person name="Williams K.H."/>
            <person name="Hubbard S.S."/>
            <person name="Banfield J.F."/>
        </authorList>
    </citation>
    <scope>NUCLEOTIDE SEQUENCE [LARGE SCALE GENOMIC DNA]</scope>
</reference>
<dbReference type="EMBL" id="MFQA01000043">
    <property type="protein sequence ID" value="OGH68408.1"/>
    <property type="molecule type" value="Genomic_DNA"/>
</dbReference>
<evidence type="ECO:0000313" key="2">
    <source>
        <dbReference type="Proteomes" id="UP000176413"/>
    </source>
</evidence>
<sequence length="62" mass="7054">MPEKSSENFAEKLAAITERSDDNFTELQKELERLVKVAKKRADSGDDEKEQIAALKAKIKNF</sequence>
<evidence type="ECO:0000313" key="1">
    <source>
        <dbReference type="EMBL" id="OGH68408.1"/>
    </source>
</evidence>
<gene>
    <name evidence="1" type="ORF">A3D53_03120</name>
</gene>
<protein>
    <submittedName>
        <fullName evidence="1">Uncharacterized protein</fullName>
    </submittedName>
</protein>
<dbReference type="Proteomes" id="UP000176413">
    <property type="component" value="Unassembled WGS sequence"/>
</dbReference>
<comment type="caution">
    <text evidence="1">The sequence shown here is derived from an EMBL/GenBank/DDBJ whole genome shotgun (WGS) entry which is preliminary data.</text>
</comment>
<organism evidence="1 2">
    <name type="scientific">Candidatus Magasanikbacteria bacterium RIFCSPHIGHO2_02_FULL_45_10</name>
    <dbReference type="NCBI Taxonomy" id="1798679"/>
    <lineage>
        <taxon>Bacteria</taxon>
        <taxon>Candidatus Magasanikiibacteriota</taxon>
    </lineage>
</organism>
<dbReference type="AlphaFoldDB" id="A0A1F6MA17"/>
<accession>A0A1F6MA17</accession>
<proteinExistence type="predicted"/>